<accession>A0A3P5WLD8</accession>
<name>A0A3P5WLD8_9BACL</name>
<evidence type="ECO:0000256" key="1">
    <source>
        <dbReference type="PROSITE-ProRule" id="PRU00182"/>
    </source>
</evidence>
<dbReference type="OrthoDB" id="9811532at2"/>
<dbReference type="RefSeq" id="WP_124069146.1">
    <property type="nucleotide sequence ID" value="NZ_CBCRXF010000007.1"/>
</dbReference>
<reference evidence="2 3" key="1">
    <citation type="submission" date="2018-11" db="EMBL/GenBank/DDBJ databases">
        <authorList>
            <person name="Criscuolo A."/>
        </authorList>
    </citation>
    <scope>NUCLEOTIDE SEQUENCE [LARGE SCALE GENOMIC DNA]</scope>
    <source>
        <strain evidence="2">ATB-66</strain>
    </source>
</reference>
<dbReference type="SUPFAM" id="SSF55174">
    <property type="entry name" value="Alpha-L RNA-binding motif"/>
    <property type="match status" value="1"/>
</dbReference>
<dbReference type="PROSITE" id="PS50889">
    <property type="entry name" value="S4"/>
    <property type="match status" value="1"/>
</dbReference>
<dbReference type="Proteomes" id="UP000270468">
    <property type="component" value="Unassembled WGS sequence"/>
</dbReference>
<organism evidence="2 3">
    <name type="scientific">Filibacter tadaridae</name>
    <dbReference type="NCBI Taxonomy" id="2483811"/>
    <lineage>
        <taxon>Bacteria</taxon>
        <taxon>Bacillati</taxon>
        <taxon>Bacillota</taxon>
        <taxon>Bacilli</taxon>
        <taxon>Bacillales</taxon>
        <taxon>Caryophanaceae</taxon>
        <taxon>Filibacter</taxon>
    </lineage>
</organism>
<dbReference type="AlphaFoldDB" id="A0A3P5WLD8"/>
<dbReference type="GO" id="GO:0003723">
    <property type="term" value="F:RNA binding"/>
    <property type="evidence" value="ECO:0007669"/>
    <property type="project" value="UniProtKB-KW"/>
</dbReference>
<dbReference type="NCBIfam" id="TIGR02988">
    <property type="entry name" value="YaaA_near_RecF"/>
    <property type="match status" value="1"/>
</dbReference>
<protein>
    <submittedName>
        <fullName evidence="2">Uncharacterized protein</fullName>
    </submittedName>
</protein>
<evidence type="ECO:0000313" key="3">
    <source>
        <dbReference type="Proteomes" id="UP000270468"/>
    </source>
</evidence>
<sequence length="79" mass="9145">MEELEINTEFVTLGQLLKMTNAISSGGMAKWFLEEYTVYVNGEEERRRGKKLRHGDIVNVPEIGKFKIKDLFMGQKDVH</sequence>
<dbReference type="Pfam" id="PF13275">
    <property type="entry name" value="S4_2"/>
    <property type="match status" value="1"/>
</dbReference>
<keyword evidence="1" id="KW-0694">RNA-binding</keyword>
<dbReference type="InterPro" id="IPR014330">
    <property type="entry name" value="RNA-bd_S4-rel_YaaA"/>
</dbReference>
<evidence type="ECO:0000313" key="2">
    <source>
        <dbReference type="EMBL" id="VDC21712.1"/>
    </source>
</evidence>
<dbReference type="InterPro" id="IPR036986">
    <property type="entry name" value="S4_RNA-bd_sf"/>
</dbReference>
<proteinExistence type="predicted"/>
<gene>
    <name evidence="2" type="ORF">FILTAD_00716</name>
</gene>
<dbReference type="Gene3D" id="3.10.290.10">
    <property type="entry name" value="RNA-binding S4 domain"/>
    <property type="match status" value="1"/>
</dbReference>
<keyword evidence="3" id="KW-1185">Reference proteome</keyword>
<dbReference type="EMBL" id="UXAV01000020">
    <property type="protein sequence ID" value="VDC21712.1"/>
    <property type="molecule type" value="Genomic_DNA"/>
</dbReference>